<organism evidence="2 3">
    <name type="scientific">Acetobacter malorum</name>
    <dbReference type="NCBI Taxonomy" id="178901"/>
    <lineage>
        <taxon>Bacteria</taxon>
        <taxon>Pseudomonadati</taxon>
        <taxon>Pseudomonadota</taxon>
        <taxon>Alphaproteobacteria</taxon>
        <taxon>Acetobacterales</taxon>
        <taxon>Acetobacteraceae</taxon>
        <taxon>Acetobacter</taxon>
    </lineage>
</organism>
<dbReference type="PANTHER" id="PTHR48079">
    <property type="entry name" value="PROTEIN YEEZ"/>
    <property type="match status" value="1"/>
</dbReference>
<dbReference type="CDD" id="cd05228">
    <property type="entry name" value="AR_FR_like_1_SDR_e"/>
    <property type="match status" value="1"/>
</dbReference>
<dbReference type="AlphaFoldDB" id="A0A087PNE7"/>
<dbReference type="Proteomes" id="UP000077349">
    <property type="component" value="Unassembled WGS sequence"/>
</dbReference>
<keyword evidence="2" id="KW-0560">Oxidoreductase</keyword>
<evidence type="ECO:0000313" key="2">
    <source>
        <dbReference type="EMBL" id="OAG77066.1"/>
    </source>
</evidence>
<dbReference type="EC" id="1.1.1.219" evidence="2"/>
<accession>A0A087PNE7</accession>
<dbReference type="GO" id="GO:0045552">
    <property type="term" value="F:dihydroflavanol 4-reductase activity"/>
    <property type="evidence" value="ECO:0007669"/>
    <property type="project" value="UniProtKB-EC"/>
</dbReference>
<dbReference type="EMBL" id="LVHD01000018">
    <property type="protein sequence ID" value="OAG77066.1"/>
    <property type="molecule type" value="Genomic_DNA"/>
</dbReference>
<comment type="caution">
    <text evidence="2">The sequence shown here is derived from an EMBL/GenBank/DDBJ whole genome shotgun (WGS) entry which is preliminary data.</text>
</comment>
<dbReference type="GO" id="GO:0004029">
    <property type="term" value="F:aldehyde dehydrogenase (NAD+) activity"/>
    <property type="evidence" value="ECO:0007669"/>
    <property type="project" value="TreeGrafter"/>
</dbReference>
<evidence type="ECO:0000313" key="3">
    <source>
        <dbReference type="Proteomes" id="UP000077349"/>
    </source>
</evidence>
<dbReference type="Pfam" id="PF01370">
    <property type="entry name" value="Epimerase"/>
    <property type="match status" value="1"/>
</dbReference>
<dbReference type="GO" id="GO:0005737">
    <property type="term" value="C:cytoplasm"/>
    <property type="evidence" value="ECO:0007669"/>
    <property type="project" value="TreeGrafter"/>
</dbReference>
<sequence>MSVELTSLSRPRIAFVTGATGLLGNNLVRELRAGGWQVRALVRSLEKGREQFPDGKVEIIKGDMLHVSDFEAALQGVDTVFHTAACFRDAYKGGKHWKELCAVNVDGTCTLLDHARRQGVQRFVHTSSIAVLHGSSGQLIDETMLRAEKDADDYYRSKILSDQVVLSFLDEHPDFWATLVLPGWMHGPGDIGPTSAGQTFLDVANGRLPGIPPGSFSIVDARDVAKAMILAREKGRRGERYLAAGQHMTMAELIPLIARITGAQAPTRKIPLPLLYLLAAGNEAFSRMTGKPVLLSGATVRTIAREVGRSHYNPRKSEQELGLEFRSILETLQDDADWFRNSGRLPAL</sequence>
<proteinExistence type="predicted"/>
<protein>
    <submittedName>
        <fullName evidence="2">Dihydroflavonol-4-reductase</fullName>
        <ecNumber evidence="2">1.1.1.219</ecNumber>
    </submittedName>
</protein>
<dbReference type="PANTHER" id="PTHR48079:SF6">
    <property type="entry name" value="NAD(P)-BINDING DOMAIN-CONTAINING PROTEIN-RELATED"/>
    <property type="match status" value="1"/>
</dbReference>
<dbReference type="SUPFAM" id="SSF51735">
    <property type="entry name" value="NAD(P)-binding Rossmann-fold domains"/>
    <property type="match status" value="1"/>
</dbReference>
<dbReference type="STRING" id="178901.AmDm5_2902"/>
<dbReference type="PATRIC" id="fig|178901.10.peg.2845"/>
<reference evidence="2 3" key="1">
    <citation type="submission" date="2016-03" db="EMBL/GenBank/DDBJ databases">
        <title>Draft genome sequence of Acetobacter malorum CECT 7742, a strain isolated from strawberry vinegar.</title>
        <authorList>
            <person name="Sainz F."/>
            <person name="Mas A."/>
            <person name="Torija M.J."/>
        </authorList>
    </citation>
    <scope>NUCLEOTIDE SEQUENCE [LARGE SCALE GENOMIC DNA]</scope>
    <source>
        <strain evidence="2 3">CECT 7742</strain>
    </source>
</reference>
<evidence type="ECO:0000259" key="1">
    <source>
        <dbReference type="Pfam" id="PF01370"/>
    </source>
</evidence>
<feature type="domain" description="NAD-dependent epimerase/dehydratase" evidence="1">
    <location>
        <begin position="15"/>
        <end position="241"/>
    </location>
</feature>
<name>A0A087PNE7_9PROT</name>
<dbReference type="InterPro" id="IPR001509">
    <property type="entry name" value="Epimerase_deHydtase"/>
</dbReference>
<dbReference type="Gene3D" id="3.40.50.720">
    <property type="entry name" value="NAD(P)-binding Rossmann-like Domain"/>
    <property type="match status" value="1"/>
</dbReference>
<dbReference type="InterPro" id="IPR036291">
    <property type="entry name" value="NAD(P)-bd_dom_sf"/>
</dbReference>
<gene>
    <name evidence="2" type="ORF">Amal_02844</name>
</gene>
<dbReference type="InterPro" id="IPR051783">
    <property type="entry name" value="NAD(P)-dependent_oxidoreduct"/>
</dbReference>
<dbReference type="eggNOG" id="COG0451">
    <property type="taxonomic scope" value="Bacteria"/>
</dbReference>